<proteinExistence type="predicted"/>
<dbReference type="AlphaFoldDB" id="A0A2P2CIL3"/>
<feature type="compositionally biased region" description="Basic and acidic residues" evidence="1">
    <location>
        <begin position="182"/>
        <end position="194"/>
    </location>
</feature>
<dbReference type="EMBL" id="CZKB01000025">
    <property type="protein sequence ID" value="CUR61875.1"/>
    <property type="molecule type" value="Genomic_DNA"/>
</dbReference>
<feature type="compositionally biased region" description="Basic and acidic residues" evidence="1">
    <location>
        <begin position="202"/>
        <end position="212"/>
    </location>
</feature>
<evidence type="ECO:0000313" key="2">
    <source>
        <dbReference type="EMBL" id="CUR61875.1"/>
    </source>
</evidence>
<dbReference type="InterPro" id="IPR007396">
    <property type="entry name" value="TR_PAI2-type"/>
</dbReference>
<name>A0A2P2CIL3_9ZZZZ</name>
<dbReference type="InterPro" id="IPR012349">
    <property type="entry name" value="Split_barrel_FMN-bd"/>
</dbReference>
<feature type="region of interest" description="Disordered" evidence="1">
    <location>
        <begin position="182"/>
        <end position="212"/>
    </location>
</feature>
<organism evidence="2">
    <name type="scientific">metagenome</name>
    <dbReference type="NCBI Taxonomy" id="256318"/>
    <lineage>
        <taxon>unclassified sequences</taxon>
        <taxon>metagenomes</taxon>
    </lineage>
</organism>
<dbReference type="Pfam" id="PF04299">
    <property type="entry name" value="FMN_bind_2"/>
    <property type="match status" value="1"/>
</dbReference>
<sequence length="212" mass="23280">MPDQQPDPQPDLQLYVPRFNVMDADDVRPFVGAVATAQLVTVGADGTPDATFLPVLWEDDRLVGHLARANPHWRRIVDGSPALAIVTGPDTYVSPSWYAAKAEHGKVVPTWNYSVVHLRGRVAVHDDADWVRGLVTRLTDRHEADRAEPWAVSDAPADYVTKNLRPIVGVELLVESVEAKAKLSQNRSDDDRQGVARGLAADGRDPDGLVQR</sequence>
<evidence type="ECO:0000256" key="1">
    <source>
        <dbReference type="SAM" id="MobiDB-lite"/>
    </source>
</evidence>
<dbReference type="SUPFAM" id="SSF50475">
    <property type="entry name" value="FMN-binding split barrel"/>
    <property type="match status" value="1"/>
</dbReference>
<dbReference type="PIRSF" id="PIRSF010372">
    <property type="entry name" value="PaiB"/>
    <property type="match status" value="1"/>
</dbReference>
<dbReference type="PANTHER" id="PTHR35802:SF1">
    <property type="entry name" value="PROTEASE SYNTHASE AND SPORULATION PROTEIN PAI 2"/>
    <property type="match status" value="1"/>
</dbReference>
<reference evidence="2" key="1">
    <citation type="submission" date="2015-08" db="EMBL/GenBank/DDBJ databases">
        <authorList>
            <person name="Babu N.S."/>
            <person name="Beckwith C.J."/>
            <person name="Beseler K.G."/>
            <person name="Brison A."/>
            <person name="Carone J.V."/>
            <person name="Caskin T.P."/>
            <person name="Diamond M."/>
            <person name="Durham M.E."/>
            <person name="Foxe J.M."/>
            <person name="Go M."/>
            <person name="Henderson B.A."/>
            <person name="Jones I.B."/>
            <person name="McGettigan J.A."/>
            <person name="Micheletti S.J."/>
            <person name="Nasrallah M.E."/>
            <person name="Ortiz D."/>
            <person name="Piller C.R."/>
            <person name="Privatt S.R."/>
            <person name="Schneider S.L."/>
            <person name="Sharp S."/>
            <person name="Smith T.C."/>
            <person name="Stanton J.D."/>
            <person name="Ullery H.E."/>
            <person name="Wilson R.J."/>
            <person name="Serrano M.G."/>
            <person name="Buck G."/>
            <person name="Lee V."/>
            <person name="Wang Y."/>
            <person name="Carvalho R."/>
            <person name="Voegtly L."/>
            <person name="Shi R."/>
            <person name="Duckworth R."/>
            <person name="Johnson A."/>
            <person name="Loviza R."/>
            <person name="Walstead R."/>
            <person name="Shah Z."/>
            <person name="Kiflezghi M."/>
            <person name="Wade K."/>
            <person name="Ball S.L."/>
            <person name="Bradley K.W."/>
            <person name="Asai D.J."/>
            <person name="Bowman C.A."/>
            <person name="Russell D.A."/>
            <person name="Pope W.H."/>
            <person name="Jacobs-Sera D."/>
            <person name="Hendrix R.W."/>
            <person name="Hatfull G.F."/>
        </authorList>
    </citation>
    <scope>NUCLEOTIDE SEQUENCE</scope>
</reference>
<dbReference type="Gene3D" id="2.30.110.10">
    <property type="entry name" value="Electron Transport, Fmn-binding Protein, Chain A"/>
    <property type="match status" value="1"/>
</dbReference>
<protein>
    <submittedName>
        <fullName evidence="2">Transcription antitermination factor NusB</fullName>
    </submittedName>
</protein>
<gene>
    <name evidence="2" type="primary">nusB</name>
    <name evidence="2" type="ORF">NOCA150175</name>
</gene>
<accession>A0A2P2CIL3</accession>
<dbReference type="PANTHER" id="PTHR35802">
    <property type="entry name" value="PROTEASE SYNTHASE AND SPORULATION PROTEIN PAI 2"/>
    <property type="match status" value="1"/>
</dbReference>